<dbReference type="Proteomes" id="UP001597641">
    <property type="component" value="Unassembled WGS sequence"/>
</dbReference>
<dbReference type="EMBL" id="JBHUOX010000012">
    <property type="protein sequence ID" value="MFD3001924.1"/>
    <property type="molecule type" value="Genomic_DNA"/>
</dbReference>
<organism evidence="1 2">
    <name type="scientific">Pontibacter toksunensis</name>
    <dbReference type="NCBI Taxonomy" id="1332631"/>
    <lineage>
        <taxon>Bacteria</taxon>
        <taxon>Pseudomonadati</taxon>
        <taxon>Bacteroidota</taxon>
        <taxon>Cytophagia</taxon>
        <taxon>Cytophagales</taxon>
        <taxon>Hymenobacteraceae</taxon>
        <taxon>Pontibacter</taxon>
    </lineage>
</organism>
<proteinExistence type="predicted"/>
<dbReference type="Gene3D" id="2.40.128.490">
    <property type="entry name" value="Uncharacterised protein PF14869, DUF4488"/>
    <property type="match status" value="2"/>
</dbReference>
<sequence>MVTLKVLFGKKILALGLLLLMGFTAPYSNPGTDTAITHSVVQAVEPEGAWLLTIPTTKEKAAMPNATAVKIMEDGFFSVAYYDKAGKEFLGTYGGTYKLADGKITEQYEFNTFDTTAVGKSVTGDYTIMNDKMQLKGVKEANATEVWEKIQAGQTASPLAGAWRISGREDNGQMNAMQPGPRKTIKMLSGDRFQWIAFNSETAGFFGTGGGTFTTENGKYTENIEFFSRDSSRVGRQLAFDFEVKDGKWHHSGLSSTGKPINEVWQIYEMQ</sequence>
<gene>
    <name evidence="1" type="ORF">ACFS7Z_16240</name>
</gene>
<evidence type="ECO:0000313" key="2">
    <source>
        <dbReference type="Proteomes" id="UP001597641"/>
    </source>
</evidence>
<keyword evidence="2" id="KW-1185">Reference proteome</keyword>
<protein>
    <submittedName>
        <fullName evidence="1">Membrane or secreted protein</fullName>
    </submittedName>
</protein>
<reference evidence="2" key="1">
    <citation type="journal article" date="2019" name="Int. J. Syst. Evol. Microbiol.">
        <title>The Global Catalogue of Microorganisms (GCM) 10K type strain sequencing project: providing services to taxonomists for standard genome sequencing and annotation.</title>
        <authorList>
            <consortium name="The Broad Institute Genomics Platform"/>
            <consortium name="The Broad Institute Genome Sequencing Center for Infectious Disease"/>
            <person name="Wu L."/>
            <person name="Ma J."/>
        </authorList>
    </citation>
    <scope>NUCLEOTIDE SEQUENCE [LARGE SCALE GENOMIC DNA]</scope>
    <source>
        <strain evidence="2">KCTC 23984</strain>
    </source>
</reference>
<dbReference type="RefSeq" id="WP_377486714.1">
    <property type="nucleotide sequence ID" value="NZ_JBHUOX010000012.1"/>
</dbReference>
<accession>A0ABW6BZT9</accession>
<name>A0ABW6BZT9_9BACT</name>
<comment type="caution">
    <text evidence="1">The sequence shown here is derived from an EMBL/GenBank/DDBJ whole genome shotgun (WGS) entry which is preliminary data.</text>
</comment>
<evidence type="ECO:0000313" key="1">
    <source>
        <dbReference type="EMBL" id="MFD3001924.1"/>
    </source>
</evidence>